<dbReference type="InterPro" id="IPR039651">
    <property type="entry name" value="FixC-like"/>
</dbReference>
<reference evidence="9 10" key="1">
    <citation type="submission" date="2016-10" db="EMBL/GenBank/DDBJ databases">
        <authorList>
            <person name="de Groot N.N."/>
        </authorList>
    </citation>
    <scope>NUCLEOTIDE SEQUENCE [LARGE SCALE GENOMIC DNA]</scope>
    <source>
        <strain evidence="9 10">DSM 1736</strain>
    </source>
</reference>
<comment type="similarity">
    <text evidence="2">Belongs to the ETF-QO/FixC family.</text>
</comment>
<sequence>MLNHWYRFKKPLKIIKKPSGKPAVQPKYDAIVVGAGPGGATAAYFMAREGLNVLLLERGPWPGAKNCGGASLIAEHTHKLFPDFWNECECERVVTQQAYWCMTEDAVLSGSFHSMKLAAAPYNRFTVKRRNLYRWLCDKAVNAGATLKFNHQVETVLFEGEQAIGVRLALPQADCFEADIVILADGANSLVAERSGLTPRLSPLNLSLYVKETIALPAKIIEDRFNLPPGQGAIIGLIGYPTAGLNGTGSIHTFKDSLNINIGMSVANFARSGIRPYQLLDRLKQHPFIKSLLDGSETIEYGSAVIPEGGYQAVPRLVHPGLVIIGDAASLVNGTHGFNLAMWSGFFAAKAACQARLSRDFSTAKLSLYRTLLEESFVLQDLKANAGLAGLERRLPYLFNLYSRITNETAYQVSKVYTMPKQAKRKFIFKKITSMQPLLKMAGDAWNIFKAVR</sequence>
<dbReference type="Proteomes" id="UP000214880">
    <property type="component" value="Unassembled WGS sequence"/>
</dbReference>
<evidence type="ECO:0000256" key="4">
    <source>
        <dbReference type="ARBA" id="ARBA00022827"/>
    </source>
</evidence>
<evidence type="ECO:0000256" key="1">
    <source>
        <dbReference type="ARBA" id="ARBA00001974"/>
    </source>
</evidence>
<feature type="domain" description="ETF-QO/FixC ubiquinone-binding" evidence="7">
    <location>
        <begin position="231"/>
        <end position="305"/>
    </location>
</feature>
<dbReference type="PRINTS" id="PR00420">
    <property type="entry name" value="RNGMNOXGNASE"/>
</dbReference>
<keyword evidence="10" id="KW-1185">Reference proteome</keyword>
<keyword evidence="3" id="KW-0285">Flavoprotein</keyword>
<protein>
    <submittedName>
        <fullName evidence="9">Electron transfer flavoprotein-quinone oxidoreductase</fullName>
    </submittedName>
</protein>
<dbReference type="Pfam" id="PF21162">
    <property type="entry name" value="ETFQO_UQ-bd"/>
    <property type="match status" value="1"/>
</dbReference>
<evidence type="ECO:0000256" key="5">
    <source>
        <dbReference type="ARBA" id="ARBA00023002"/>
    </source>
</evidence>
<dbReference type="SUPFAM" id="SSF51905">
    <property type="entry name" value="FAD/NAD(P)-binding domain"/>
    <property type="match status" value="1"/>
</dbReference>
<organism evidence="9 10">
    <name type="scientific">Dendrosporobacter quercicolus</name>
    <dbReference type="NCBI Taxonomy" id="146817"/>
    <lineage>
        <taxon>Bacteria</taxon>
        <taxon>Bacillati</taxon>
        <taxon>Bacillota</taxon>
        <taxon>Negativicutes</taxon>
        <taxon>Selenomonadales</taxon>
        <taxon>Sporomusaceae</taxon>
        <taxon>Dendrosporobacter</taxon>
    </lineage>
</organism>
<dbReference type="STRING" id="146817.SAMN04488502_106119"/>
<comment type="cofactor">
    <cofactor evidence="1">
        <name>FAD</name>
        <dbReference type="ChEBI" id="CHEBI:57692"/>
    </cofactor>
</comment>
<keyword evidence="5" id="KW-0560">Oxidoreductase</keyword>
<dbReference type="SUPFAM" id="SSF54373">
    <property type="entry name" value="FAD-linked reductases, C-terminal domain"/>
    <property type="match status" value="1"/>
</dbReference>
<dbReference type="OrthoDB" id="9806565at2"/>
<keyword evidence="4" id="KW-0274">FAD</keyword>
<dbReference type="PANTHER" id="PTHR43624">
    <property type="entry name" value="ELECTRON TRANSFER FLAVOPROTEIN-QUINONE OXIDOREDUCTASE YDIS-RELATED"/>
    <property type="match status" value="1"/>
</dbReference>
<dbReference type="InterPro" id="IPR059103">
    <property type="entry name" value="FixC-like_C"/>
</dbReference>
<accession>A0A1G9UZQ5</accession>
<dbReference type="InterPro" id="IPR002938">
    <property type="entry name" value="FAD-bd"/>
</dbReference>
<evidence type="ECO:0000259" key="8">
    <source>
        <dbReference type="Pfam" id="PF26311"/>
    </source>
</evidence>
<evidence type="ECO:0000313" key="10">
    <source>
        <dbReference type="Proteomes" id="UP000214880"/>
    </source>
</evidence>
<dbReference type="GO" id="GO:0071949">
    <property type="term" value="F:FAD binding"/>
    <property type="evidence" value="ECO:0007669"/>
    <property type="project" value="InterPro"/>
</dbReference>
<dbReference type="InterPro" id="IPR049398">
    <property type="entry name" value="ETF-QO/FixC_UQ-bd"/>
</dbReference>
<evidence type="ECO:0000313" key="9">
    <source>
        <dbReference type="EMBL" id="SDM65353.1"/>
    </source>
</evidence>
<proteinExistence type="inferred from homology"/>
<evidence type="ECO:0000259" key="7">
    <source>
        <dbReference type="Pfam" id="PF21162"/>
    </source>
</evidence>
<evidence type="ECO:0000259" key="6">
    <source>
        <dbReference type="Pfam" id="PF01494"/>
    </source>
</evidence>
<feature type="domain" description="FAD-binding" evidence="6">
    <location>
        <begin position="28"/>
        <end position="198"/>
    </location>
</feature>
<dbReference type="RefSeq" id="WP_092073672.1">
    <property type="nucleotide sequence ID" value="NZ_FNHB01000006.1"/>
</dbReference>
<dbReference type="Pfam" id="PF01494">
    <property type="entry name" value="FAD_binding_3"/>
    <property type="match status" value="1"/>
</dbReference>
<dbReference type="InterPro" id="IPR036188">
    <property type="entry name" value="FAD/NAD-bd_sf"/>
</dbReference>
<dbReference type="EMBL" id="FNHB01000006">
    <property type="protein sequence ID" value="SDM65353.1"/>
    <property type="molecule type" value="Genomic_DNA"/>
</dbReference>
<dbReference type="GO" id="GO:0016491">
    <property type="term" value="F:oxidoreductase activity"/>
    <property type="evidence" value="ECO:0007669"/>
    <property type="project" value="UniProtKB-KW"/>
</dbReference>
<dbReference type="PANTHER" id="PTHR43624:SF2">
    <property type="entry name" value="ELECTRON TRANSFER FLAVOPROTEIN-QUINONE OXIDOREDUCTASE YDIS-RELATED"/>
    <property type="match status" value="1"/>
</dbReference>
<dbReference type="AlphaFoldDB" id="A0A1G9UZQ5"/>
<dbReference type="Gene3D" id="3.50.50.60">
    <property type="entry name" value="FAD/NAD(P)-binding domain"/>
    <property type="match status" value="1"/>
</dbReference>
<name>A0A1G9UZQ5_9FIRM</name>
<gene>
    <name evidence="9" type="ORF">SAMN04488502_106119</name>
</gene>
<feature type="domain" description="FixC-like C-terminal" evidence="8">
    <location>
        <begin position="391"/>
        <end position="453"/>
    </location>
</feature>
<dbReference type="Pfam" id="PF26311">
    <property type="entry name" value="ETF-QO_FixC_C"/>
    <property type="match status" value="1"/>
</dbReference>
<evidence type="ECO:0000256" key="3">
    <source>
        <dbReference type="ARBA" id="ARBA00022630"/>
    </source>
</evidence>
<evidence type="ECO:0000256" key="2">
    <source>
        <dbReference type="ARBA" id="ARBA00006796"/>
    </source>
</evidence>